<dbReference type="RefSeq" id="WP_175529231.1">
    <property type="nucleotide sequence ID" value="NZ_FNFE01000001.1"/>
</dbReference>
<accession>A0A1G8V3T4</accession>
<reference evidence="3" key="1">
    <citation type="submission" date="2016-10" db="EMBL/GenBank/DDBJ databases">
        <authorList>
            <person name="Varghese N."/>
            <person name="Submissions S."/>
        </authorList>
    </citation>
    <scope>NUCLEOTIDE SEQUENCE [LARGE SCALE GENOMIC DNA]</scope>
    <source>
        <strain evidence="3">B4,CECT 8067,JCM 17497</strain>
    </source>
</reference>
<name>A0A1G8V3T4_9EURY</name>
<evidence type="ECO:0000313" key="3">
    <source>
        <dbReference type="Proteomes" id="UP000198882"/>
    </source>
</evidence>
<feature type="domain" description="DUF8014" evidence="1">
    <location>
        <begin position="2"/>
        <end position="51"/>
    </location>
</feature>
<dbReference type="EMBL" id="FNFE01000001">
    <property type="protein sequence ID" value="SDJ60035.1"/>
    <property type="molecule type" value="Genomic_DNA"/>
</dbReference>
<protein>
    <recommendedName>
        <fullName evidence="1">DUF8014 domain-containing protein</fullName>
    </recommendedName>
</protein>
<sequence length="57" mass="6274">MDCTEDDCDRPAAVELHIPWTDNRLVCAAHARVLGRRDGVVADPIVDTGDDLLERGE</sequence>
<evidence type="ECO:0000259" key="1">
    <source>
        <dbReference type="Pfam" id="PF26046"/>
    </source>
</evidence>
<organism evidence="2 3">
    <name type="scientific">Natronorubrum texcoconense</name>
    <dbReference type="NCBI Taxonomy" id="1095776"/>
    <lineage>
        <taxon>Archaea</taxon>
        <taxon>Methanobacteriati</taxon>
        <taxon>Methanobacteriota</taxon>
        <taxon>Stenosarchaea group</taxon>
        <taxon>Halobacteria</taxon>
        <taxon>Halobacteriales</taxon>
        <taxon>Natrialbaceae</taxon>
        <taxon>Natronorubrum</taxon>
    </lineage>
</organism>
<dbReference type="AlphaFoldDB" id="A0A1G8V3T4"/>
<keyword evidence="3" id="KW-1185">Reference proteome</keyword>
<gene>
    <name evidence="2" type="ORF">SAMN04515672_1135</name>
</gene>
<dbReference type="Proteomes" id="UP000198882">
    <property type="component" value="Unassembled WGS sequence"/>
</dbReference>
<evidence type="ECO:0000313" key="2">
    <source>
        <dbReference type="EMBL" id="SDJ60035.1"/>
    </source>
</evidence>
<dbReference type="InterPro" id="IPR058327">
    <property type="entry name" value="DUF8014"/>
</dbReference>
<dbReference type="OrthoDB" id="192467at2157"/>
<dbReference type="Pfam" id="PF26046">
    <property type="entry name" value="DUF8014"/>
    <property type="match status" value="1"/>
</dbReference>
<proteinExistence type="predicted"/>
<dbReference type="STRING" id="1095776.SAMN04515672_1135"/>